<evidence type="ECO:0000259" key="2">
    <source>
        <dbReference type="SMART" id="SM00867"/>
    </source>
</evidence>
<evidence type="ECO:0000256" key="1">
    <source>
        <dbReference type="SAM" id="SignalP"/>
    </source>
</evidence>
<dbReference type="OrthoDB" id="9811006at2"/>
<dbReference type="InterPro" id="IPR007372">
    <property type="entry name" value="Lipid/polyisoprenoid-bd_YceI"/>
</dbReference>
<organism evidence="3 4">
    <name type="scientific">Ulvibacter antarcticus</name>
    <dbReference type="NCBI Taxonomy" id="442714"/>
    <lineage>
        <taxon>Bacteria</taxon>
        <taxon>Pseudomonadati</taxon>
        <taxon>Bacteroidota</taxon>
        <taxon>Flavobacteriia</taxon>
        <taxon>Flavobacteriales</taxon>
        <taxon>Flavobacteriaceae</taxon>
        <taxon>Ulvibacter</taxon>
    </lineage>
</organism>
<proteinExistence type="predicted"/>
<accession>A0A3L9YU71</accession>
<dbReference type="Gene3D" id="2.40.128.110">
    <property type="entry name" value="Lipid/polyisoprenoid-binding, YceI-like"/>
    <property type="match status" value="1"/>
</dbReference>
<dbReference type="SUPFAM" id="SSF101874">
    <property type="entry name" value="YceI-like"/>
    <property type="match status" value="1"/>
</dbReference>
<keyword evidence="1" id="KW-0732">Signal</keyword>
<comment type="caution">
    <text evidence="3">The sequence shown here is derived from an EMBL/GenBank/DDBJ whole genome shotgun (WGS) entry which is preliminary data.</text>
</comment>
<dbReference type="EMBL" id="REFC01000012">
    <property type="protein sequence ID" value="RMA64301.1"/>
    <property type="molecule type" value="Genomic_DNA"/>
</dbReference>
<gene>
    <name evidence="3" type="ORF">BXY75_1174</name>
</gene>
<dbReference type="RefSeq" id="WP_121906760.1">
    <property type="nucleotide sequence ID" value="NZ_REFC01000012.1"/>
</dbReference>
<dbReference type="InterPro" id="IPR036761">
    <property type="entry name" value="TTHA0802/YceI-like_sf"/>
</dbReference>
<name>A0A3L9YU71_9FLAO</name>
<reference evidence="3 4" key="1">
    <citation type="submission" date="2018-10" db="EMBL/GenBank/DDBJ databases">
        <title>Genomic Encyclopedia of Archaeal and Bacterial Type Strains, Phase II (KMG-II): from individual species to whole genera.</title>
        <authorList>
            <person name="Goeker M."/>
        </authorList>
    </citation>
    <scope>NUCLEOTIDE SEQUENCE [LARGE SCALE GENOMIC DNA]</scope>
    <source>
        <strain evidence="3 4">DSM 23424</strain>
    </source>
</reference>
<evidence type="ECO:0000313" key="4">
    <source>
        <dbReference type="Proteomes" id="UP000271339"/>
    </source>
</evidence>
<dbReference type="Pfam" id="PF04264">
    <property type="entry name" value="YceI"/>
    <property type="match status" value="1"/>
</dbReference>
<evidence type="ECO:0000313" key="3">
    <source>
        <dbReference type="EMBL" id="RMA64301.1"/>
    </source>
</evidence>
<dbReference type="PANTHER" id="PTHR34406">
    <property type="entry name" value="PROTEIN YCEI"/>
    <property type="match status" value="1"/>
</dbReference>
<keyword evidence="4" id="KW-1185">Reference proteome</keyword>
<protein>
    <submittedName>
        <fullName evidence="3">YceI-like domain-containing protein</fullName>
    </submittedName>
</protein>
<dbReference type="SMART" id="SM00867">
    <property type="entry name" value="YceI"/>
    <property type="match status" value="1"/>
</dbReference>
<feature type="signal peptide" evidence="1">
    <location>
        <begin position="1"/>
        <end position="18"/>
    </location>
</feature>
<feature type="chain" id="PRO_5017957464" evidence="1">
    <location>
        <begin position="19"/>
        <end position="170"/>
    </location>
</feature>
<sequence>MKTYLLLISCVFSFPLFAQTIKINESEATIKFVFVEDDVDGTLSDFKFTGIIDLDDLENSNFSGSVATETIDTNNWFRNRHLRNKYFKYEEFPRLFFKSTKIQGNGKEFLVKGTLTIKGISKPVTFTFHQKPTSFYATTMINAAHYDININKEDSRNMVQVMITLPFTAN</sequence>
<dbReference type="Proteomes" id="UP000271339">
    <property type="component" value="Unassembled WGS sequence"/>
</dbReference>
<dbReference type="PANTHER" id="PTHR34406:SF1">
    <property type="entry name" value="PROTEIN YCEI"/>
    <property type="match status" value="1"/>
</dbReference>
<feature type="domain" description="Lipid/polyisoprenoid-binding YceI-like" evidence="2">
    <location>
        <begin position="20"/>
        <end position="168"/>
    </location>
</feature>
<dbReference type="AlphaFoldDB" id="A0A3L9YU71"/>